<dbReference type="AlphaFoldDB" id="Q2SQA7"/>
<dbReference type="Proteomes" id="UP000000238">
    <property type="component" value="Chromosome"/>
</dbReference>
<evidence type="ECO:0000313" key="1">
    <source>
        <dbReference type="EMBL" id="ABC27167.1"/>
    </source>
</evidence>
<accession>Q2SQA7</accession>
<organism evidence="1 2">
    <name type="scientific">Hahella chejuensis (strain KCTC 2396)</name>
    <dbReference type="NCBI Taxonomy" id="349521"/>
    <lineage>
        <taxon>Bacteria</taxon>
        <taxon>Pseudomonadati</taxon>
        <taxon>Pseudomonadota</taxon>
        <taxon>Gammaproteobacteria</taxon>
        <taxon>Oceanospirillales</taxon>
        <taxon>Hahellaceae</taxon>
        <taxon>Hahella</taxon>
    </lineage>
</organism>
<name>Q2SQA7_HAHCH</name>
<reference evidence="1 2" key="1">
    <citation type="journal article" date="2005" name="Nucleic Acids Res.">
        <title>Genomic blueprint of Hahella chejuensis, a marine microbe producing an algicidal agent.</title>
        <authorList>
            <person name="Jeong H."/>
            <person name="Yim J.H."/>
            <person name="Lee C."/>
            <person name="Choi S.-H."/>
            <person name="Park Y.K."/>
            <person name="Yoon S.H."/>
            <person name="Hur C.-G."/>
            <person name="Kang H.-Y."/>
            <person name="Kim D."/>
            <person name="Lee H.H."/>
            <person name="Park K.H."/>
            <person name="Park S.-H."/>
            <person name="Park H.-S."/>
            <person name="Lee H.K."/>
            <person name="Oh T.K."/>
            <person name="Kim J.F."/>
        </authorList>
    </citation>
    <scope>NUCLEOTIDE SEQUENCE [LARGE SCALE GENOMIC DNA]</scope>
    <source>
        <strain evidence="1 2">KCTC 2396</strain>
    </source>
</reference>
<keyword evidence="2" id="KW-1185">Reference proteome</keyword>
<evidence type="ECO:0000313" key="2">
    <source>
        <dbReference type="Proteomes" id="UP000000238"/>
    </source>
</evidence>
<gene>
    <name evidence="1" type="ordered locus">HCH_00254</name>
</gene>
<proteinExistence type="predicted"/>
<dbReference type="HOGENOM" id="CLU_3216947_0_0_6"/>
<protein>
    <submittedName>
        <fullName evidence="1">Uncharacterized protein</fullName>
    </submittedName>
</protein>
<dbReference type="STRING" id="349521.HCH_00254"/>
<sequence length="44" mass="4902">MRALYVKRLRKPDRKAAAFGVVSETGSVAQLNCSLSSHEEKTHE</sequence>
<dbReference type="EMBL" id="CP000155">
    <property type="protein sequence ID" value="ABC27167.1"/>
    <property type="molecule type" value="Genomic_DNA"/>
</dbReference>
<dbReference type="KEGG" id="hch:HCH_00254"/>